<dbReference type="PANTHER" id="PTHR13068">
    <property type="entry name" value="CGI-12 PROTEIN-RELATED"/>
    <property type="match status" value="1"/>
</dbReference>
<reference evidence="5" key="1">
    <citation type="submission" date="2025-08" db="UniProtKB">
        <authorList>
            <consortium name="RefSeq"/>
        </authorList>
    </citation>
    <scope>IDENTIFICATION</scope>
    <source>
        <tissue evidence="5">Young leaves</tissue>
    </source>
</reference>
<dbReference type="FunFam" id="1.25.70.10:FF:000001">
    <property type="entry name" value="Mitochondrial transcription termination factor-like"/>
    <property type="match status" value="1"/>
</dbReference>
<keyword evidence="3" id="KW-0809">Transit peptide</keyword>
<dbReference type="SMART" id="SM00733">
    <property type="entry name" value="Mterf"/>
    <property type="match status" value="6"/>
</dbReference>
<name>A0A6J1EUW1_CUCMO</name>
<keyword evidence="2" id="KW-0804">Transcription</keyword>
<dbReference type="Pfam" id="PF02536">
    <property type="entry name" value="mTERF"/>
    <property type="match status" value="1"/>
</dbReference>
<evidence type="ECO:0000313" key="4">
    <source>
        <dbReference type="Proteomes" id="UP000504609"/>
    </source>
</evidence>
<dbReference type="PANTHER" id="PTHR13068:SF166">
    <property type="entry name" value="TRANSCRIPTION TERMINATION FACTOR MTERF15, MITOCHONDRIAL-LIKE"/>
    <property type="match status" value="1"/>
</dbReference>
<keyword evidence="4" id="KW-1185">Reference proteome</keyword>
<gene>
    <name evidence="5" type="primary">LOC111436816</name>
</gene>
<evidence type="ECO:0000256" key="3">
    <source>
        <dbReference type="ARBA" id="ARBA00022946"/>
    </source>
</evidence>
<keyword evidence="2" id="KW-0806">Transcription termination</keyword>
<organism evidence="4 5">
    <name type="scientific">Cucurbita moschata</name>
    <name type="common">Winter crookneck squash</name>
    <name type="synonym">Cucurbita pepo var. moschata</name>
    <dbReference type="NCBI Taxonomy" id="3662"/>
    <lineage>
        <taxon>Eukaryota</taxon>
        <taxon>Viridiplantae</taxon>
        <taxon>Streptophyta</taxon>
        <taxon>Embryophyta</taxon>
        <taxon>Tracheophyta</taxon>
        <taxon>Spermatophyta</taxon>
        <taxon>Magnoliopsida</taxon>
        <taxon>eudicotyledons</taxon>
        <taxon>Gunneridae</taxon>
        <taxon>Pentapetalae</taxon>
        <taxon>rosids</taxon>
        <taxon>fabids</taxon>
        <taxon>Cucurbitales</taxon>
        <taxon>Cucurbitaceae</taxon>
        <taxon>Cucurbiteae</taxon>
        <taxon>Cucurbita</taxon>
    </lineage>
</organism>
<evidence type="ECO:0000256" key="1">
    <source>
        <dbReference type="ARBA" id="ARBA00007692"/>
    </source>
</evidence>
<dbReference type="RefSeq" id="XP_022930343.1">
    <property type="nucleotide sequence ID" value="XM_023074575.1"/>
</dbReference>
<dbReference type="GeneID" id="111436816"/>
<protein>
    <submittedName>
        <fullName evidence="5">Transcription termination factor MTERF6, chloroplastic/mitochondrial-like</fullName>
    </submittedName>
</protein>
<evidence type="ECO:0000313" key="5">
    <source>
        <dbReference type="RefSeq" id="XP_022930343.1"/>
    </source>
</evidence>
<dbReference type="InterPro" id="IPR003690">
    <property type="entry name" value="MTERF"/>
</dbReference>
<dbReference type="Gene3D" id="1.25.70.10">
    <property type="entry name" value="Transcription termination factor 3, mitochondrial"/>
    <property type="match status" value="1"/>
</dbReference>
<accession>A0A6J1EUW1</accession>
<comment type="similarity">
    <text evidence="1">Belongs to the mTERF family.</text>
</comment>
<dbReference type="GO" id="GO:0003676">
    <property type="term" value="F:nucleic acid binding"/>
    <property type="evidence" value="ECO:0007669"/>
    <property type="project" value="InterPro"/>
</dbReference>
<dbReference type="KEGG" id="cmos:111436816"/>
<dbReference type="Proteomes" id="UP000504609">
    <property type="component" value="Unplaced"/>
</dbReference>
<dbReference type="AlphaFoldDB" id="A0A6J1EUW1"/>
<proteinExistence type="inferred from homology"/>
<evidence type="ECO:0000256" key="2">
    <source>
        <dbReference type="ARBA" id="ARBA00022472"/>
    </source>
</evidence>
<keyword evidence="2" id="KW-0805">Transcription regulation</keyword>
<dbReference type="GO" id="GO:0006353">
    <property type="term" value="P:DNA-templated transcription termination"/>
    <property type="evidence" value="ECO:0007669"/>
    <property type="project" value="UniProtKB-KW"/>
</dbReference>
<sequence>MSNFLCKTLLQVRHLTTISPYPKLRCVQSLHFNYSTVASDSHSFTVSYLINSCSLSPESASSASKLVSFTSPEKPDLVISFFKNHGFSNAHISLIIGKYPRMLLSNPNGTLLPKLEFLYTRGASSSEVATIISRAPNILTRSVDEHLVPAFDLLKGYLGSNERTIASIKRFPSVIGDIRQKYLSGSVTMLLDAGVPEALVMYFLFYQPRMFTMALDRFREILEDVKKMGFDPSKSSFVQAVHAMRGMSKSTWVRKLGIFKRWGLSEEQILAAFRSHPWCMTLSEEKIMLAMDFFVNKLGWETAAIVRSPLLLSFSLKKRTIPRASVLLFLFQKGLTKKKTMLVKPYMYTETQFLQKFVHPHLKEAPQLSKLYRENVDGGIIDYEI</sequence>
<dbReference type="InterPro" id="IPR038538">
    <property type="entry name" value="MTERF_sf"/>
</dbReference>